<dbReference type="SUPFAM" id="SSF103196">
    <property type="entry name" value="Roadblock/LC7 domain"/>
    <property type="match status" value="1"/>
</dbReference>
<dbReference type="SMART" id="SM00960">
    <property type="entry name" value="Robl_LC7"/>
    <property type="match status" value="1"/>
</dbReference>
<organism evidence="2 3">
    <name type="scientific">Saccharothrix violaceirubra</name>
    <dbReference type="NCBI Taxonomy" id="413306"/>
    <lineage>
        <taxon>Bacteria</taxon>
        <taxon>Bacillati</taxon>
        <taxon>Actinomycetota</taxon>
        <taxon>Actinomycetes</taxon>
        <taxon>Pseudonocardiales</taxon>
        <taxon>Pseudonocardiaceae</taxon>
        <taxon>Saccharothrix</taxon>
    </lineage>
</organism>
<comment type="caution">
    <text evidence="2">The sequence shown here is derived from an EMBL/GenBank/DDBJ whole genome shotgun (WGS) entry which is preliminary data.</text>
</comment>
<proteinExistence type="predicted"/>
<dbReference type="RefSeq" id="WP_184667414.1">
    <property type="nucleotide sequence ID" value="NZ_BAABAI010000012.1"/>
</dbReference>
<dbReference type="PANTHER" id="PTHR36222:SF1">
    <property type="entry name" value="SERINE PROTEASE INHIBITOR RV3364C"/>
    <property type="match status" value="1"/>
</dbReference>
<dbReference type="InterPro" id="IPR053141">
    <property type="entry name" value="Mycobact_SerProt_Inhib_Rv3364c"/>
</dbReference>
<dbReference type="InterPro" id="IPR004942">
    <property type="entry name" value="Roadblock/LAMTOR2_dom"/>
</dbReference>
<dbReference type="EMBL" id="JACHJS010000001">
    <property type="protein sequence ID" value="MBB4964420.1"/>
    <property type="molecule type" value="Genomic_DNA"/>
</dbReference>
<protein>
    <recommendedName>
        <fullName evidence="1">Roadblock/LAMTOR2 domain-containing protein</fullName>
    </recommendedName>
</protein>
<evidence type="ECO:0000313" key="3">
    <source>
        <dbReference type="Proteomes" id="UP000542674"/>
    </source>
</evidence>
<dbReference type="PANTHER" id="PTHR36222">
    <property type="entry name" value="SERINE PROTEASE INHIBITOR RV3364C"/>
    <property type="match status" value="1"/>
</dbReference>
<dbReference type="Pfam" id="PF03259">
    <property type="entry name" value="Robl_LC7"/>
    <property type="match status" value="1"/>
</dbReference>
<reference evidence="2 3" key="1">
    <citation type="submission" date="2020-08" db="EMBL/GenBank/DDBJ databases">
        <title>Sequencing the genomes of 1000 actinobacteria strains.</title>
        <authorList>
            <person name="Klenk H.-P."/>
        </authorList>
    </citation>
    <scope>NUCLEOTIDE SEQUENCE [LARGE SCALE GENOMIC DNA]</scope>
    <source>
        <strain evidence="2 3">DSM 45084</strain>
    </source>
</reference>
<keyword evidence="3" id="KW-1185">Reference proteome</keyword>
<dbReference type="Proteomes" id="UP000542674">
    <property type="component" value="Unassembled WGS sequence"/>
</dbReference>
<dbReference type="Gene3D" id="3.30.450.30">
    <property type="entry name" value="Dynein light chain 2a, cytoplasmic"/>
    <property type="match status" value="1"/>
</dbReference>
<dbReference type="AlphaFoldDB" id="A0A7W7T0S3"/>
<feature type="domain" description="Roadblock/LAMTOR2" evidence="1">
    <location>
        <begin position="13"/>
        <end position="103"/>
    </location>
</feature>
<accession>A0A7W7T0S3</accession>
<sequence>MTTPAVEGLDNFSWLVDDFVSRVAGVAHAIVVSADGLLLASSTRLPLDRAEQLAAVASGLVSLNLGAARCFEAGDVRQTVVEMERGYLFLMSISDGSCLAVLAAPNCDIGLIGYAMTRLVERVGVQLTPEIRSQLHVAMRG</sequence>
<evidence type="ECO:0000313" key="2">
    <source>
        <dbReference type="EMBL" id="MBB4964420.1"/>
    </source>
</evidence>
<evidence type="ECO:0000259" key="1">
    <source>
        <dbReference type="SMART" id="SM00960"/>
    </source>
</evidence>
<gene>
    <name evidence="2" type="ORF">F4559_001779</name>
</gene>
<name>A0A7W7T0S3_9PSEU</name>